<dbReference type="Proteomes" id="UP001166251">
    <property type="component" value="Unassembled WGS sequence"/>
</dbReference>
<evidence type="ECO:0000313" key="2">
    <source>
        <dbReference type="Proteomes" id="UP001166251"/>
    </source>
</evidence>
<keyword evidence="1" id="KW-0489">Methyltransferase</keyword>
<dbReference type="GO" id="GO:0008168">
    <property type="term" value="F:methyltransferase activity"/>
    <property type="evidence" value="ECO:0007669"/>
    <property type="project" value="UniProtKB-KW"/>
</dbReference>
<dbReference type="Gene3D" id="3.40.50.150">
    <property type="entry name" value="Vaccinia Virus protein VP39"/>
    <property type="match status" value="2"/>
</dbReference>
<keyword evidence="1" id="KW-0808">Transferase</keyword>
<dbReference type="Pfam" id="PF13489">
    <property type="entry name" value="Methyltransf_23"/>
    <property type="match status" value="1"/>
</dbReference>
<dbReference type="GO" id="GO:0032259">
    <property type="term" value="P:methylation"/>
    <property type="evidence" value="ECO:0007669"/>
    <property type="project" value="UniProtKB-KW"/>
</dbReference>
<evidence type="ECO:0000313" key="1">
    <source>
        <dbReference type="EMBL" id="MBW8190070.1"/>
    </source>
</evidence>
<name>A0ABS7ECV6_9GAMM</name>
<proteinExistence type="predicted"/>
<dbReference type="InterPro" id="IPR029063">
    <property type="entry name" value="SAM-dependent_MTases_sf"/>
</dbReference>
<accession>A0ABS7ECV6</accession>
<comment type="caution">
    <text evidence="1">The sequence shown here is derived from an EMBL/GenBank/DDBJ whole genome shotgun (WGS) entry which is preliminary data.</text>
</comment>
<reference evidence="1" key="1">
    <citation type="submission" date="2021-07" db="EMBL/GenBank/DDBJ databases">
        <title>Neiella marina sp. nov., isolated from the intestinal content of sea cucumber Apostichopus japonicus.</title>
        <authorList>
            <person name="Bai X."/>
        </authorList>
    </citation>
    <scope>NUCLEOTIDE SEQUENCE</scope>
    <source>
        <strain evidence="1">126</strain>
    </source>
</reference>
<gene>
    <name evidence="1" type="ORF">K0504_03400</name>
</gene>
<protein>
    <submittedName>
        <fullName evidence="1">Class I SAM-dependent methyltransferase</fullName>
    </submittedName>
</protein>
<dbReference type="EMBL" id="JAHZSS010000002">
    <property type="protein sequence ID" value="MBW8190070.1"/>
    <property type="molecule type" value="Genomic_DNA"/>
</dbReference>
<organism evidence="1 2">
    <name type="scientific">Neiella holothuriorum</name>
    <dbReference type="NCBI Taxonomy" id="2870530"/>
    <lineage>
        <taxon>Bacteria</taxon>
        <taxon>Pseudomonadati</taxon>
        <taxon>Pseudomonadota</taxon>
        <taxon>Gammaproteobacteria</taxon>
        <taxon>Alteromonadales</taxon>
        <taxon>Echinimonadaceae</taxon>
        <taxon>Neiella</taxon>
    </lineage>
</organism>
<keyword evidence="2" id="KW-1185">Reference proteome</keyword>
<dbReference type="SUPFAM" id="SSF53335">
    <property type="entry name" value="S-adenosyl-L-methionine-dependent methyltransferases"/>
    <property type="match status" value="1"/>
</dbReference>
<sequence length="223" mass="25544">MTQLALHSGCPLCQHEQCHHYHTDKLRSYYQCQQCQLVFVARNSLPDAKTEKAVYDCHENNVDDLGYRQFLKRVAEPLIARLEPNARGLDFGCGPGPALAMMLTEQGHATATYDPFFAPDHTPLQQQYDFVTCTEAIEHFHNPQYEWQQLLRLIRPGGWLAIMTKLVGTPEQFANWHYKQDPTHVSFFSQATFKFLASRHQLTLEFIGADVMLMQSRASSPTV</sequence>